<name>A0A1I8G9S1_9PLAT</name>
<feature type="compositionally biased region" description="Low complexity" evidence="1">
    <location>
        <begin position="395"/>
        <end position="405"/>
    </location>
</feature>
<dbReference type="Proteomes" id="UP000095280">
    <property type="component" value="Unplaced"/>
</dbReference>
<feature type="region of interest" description="Disordered" evidence="1">
    <location>
        <begin position="345"/>
        <end position="417"/>
    </location>
</feature>
<evidence type="ECO:0000313" key="2">
    <source>
        <dbReference type="Proteomes" id="UP000095280"/>
    </source>
</evidence>
<reference evidence="3" key="1">
    <citation type="submission" date="2016-11" db="UniProtKB">
        <authorList>
            <consortium name="WormBaseParasite"/>
        </authorList>
    </citation>
    <scope>IDENTIFICATION</scope>
</reference>
<organism evidence="2 3">
    <name type="scientific">Macrostomum lignano</name>
    <dbReference type="NCBI Taxonomy" id="282301"/>
    <lineage>
        <taxon>Eukaryota</taxon>
        <taxon>Metazoa</taxon>
        <taxon>Spiralia</taxon>
        <taxon>Lophotrochozoa</taxon>
        <taxon>Platyhelminthes</taxon>
        <taxon>Rhabditophora</taxon>
        <taxon>Macrostomorpha</taxon>
        <taxon>Macrostomida</taxon>
        <taxon>Macrostomidae</taxon>
        <taxon>Macrostomum</taxon>
    </lineage>
</organism>
<evidence type="ECO:0000313" key="3">
    <source>
        <dbReference type="WBParaSite" id="maker-uti_cns_0001270-snap-gene-0.5-mRNA-1"/>
    </source>
</evidence>
<feature type="compositionally biased region" description="Polar residues" evidence="1">
    <location>
        <begin position="367"/>
        <end position="385"/>
    </location>
</feature>
<dbReference type="AlphaFoldDB" id="A0A1I8G9S1"/>
<accession>A0A1I8G9S1</accession>
<sequence length="417" mass="45989">RTLKAINFKTLVEHKSTSFVETAVCCTVHRIAMVKGSNRPMVKILDEQPPLPLYPLESGSSTKHQQHHLPQSALQQRNVATYCPAPAPQLEQPDGASSQICYNSVNYFTDNPDAVPRRLLSCWCGEPIHLGEDWHTEICDGTVVCGGCSSCSRCGLTGHAANKRLVCIGGYVLCYLCIQHYGEPRGKAWRPKVVENLGKRRARWLTQRNTSAESDGRRATTDGHNIATNADRRITPDRRRVLRCRGHPRPKRRVLPLQRDAANRMNRPSCRVQASGTKPRVVPASSAVCGSSCFRCSVCYWPLNVGSRLPGKHYVFCTCPTPVLWCNRPVCQRKRKEHHVEFKCKPEPVHSGGRGQGDSLDRPRAAEQQSPHGKKQSSSEVPETESTGKHPIHQAASASASASAAGVRKATPASKCD</sequence>
<protein>
    <submittedName>
        <fullName evidence="3">LIM zinc-binding domain-containing protein</fullName>
    </submittedName>
</protein>
<keyword evidence="2" id="KW-1185">Reference proteome</keyword>
<proteinExistence type="predicted"/>
<evidence type="ECO:0000256" key="1">
    <source>
        <dbReference type="SAM" id="MobiDB-lite"/>
    </source>
</evidence>
<dbReference type="WBParaSite" id="maker-uti_cns_0001270-snap-gene-0.5-mRNA-1">
    <property type="protein sequence ID" value="maker-uti_cns_0001270-snap-gene-0.5-mRNA-1"/>
    <property type="gene ID" value="maker-uti_cns_0001270-snap-gene-0.5"/>
</dbReference>